<protein>
    <recommendedName>
        <fullName evidence="3">DUF4376 domain-containing protein</fullName>
    </recommendedName>
</protein>
<dbReference type="EMBL" id="JACOPV010000008">
    <property type="protein sequence ID" value="MBM5458575.1"/>
    <property type="molecule type" value="Genomic_DNA"/>
</dbReference>
<reference evidence="1 2" key="1">
    <citation type="submission" date="2020-08" db="EMBL/GenBank/DDBJ databases">
        <title>Description of novel Pseudomonas species.</title>
        <authorList>
            <person name="Duman M."/>
            <person name="Mulet M."/>
            <person name="Altun S."/>
            <person name="Saticioglu I.B."/>
            <person name="Lalucat J."/>
            <person name="Garcia-Valdes E."/>
        </authorList>
    </citation>
    <scope>NUCLEOTIDE SEQUENCE [LARGE SCALE GENOMIC DNA]</scope>
    <source>
        <strain evidence="1 2">P66</strain>
    </source>
</reference>
<evidence type="ECO:0008006" key="3">
    <source>
        <dbReference type="Google" id="ProtNLM"/>
    </source>
</evidence>
<keyword evidence="2" id="KW-1185">Reference proteome</keyword>
<name>A0ABS2BYL7_9PSED</name>
<proteinExistence type="predicted"/>
<dbReference type="RefSeq" id="WP_203584516.1">
    <property type="nucleotide sequence ID" value="NZ_JACOPV010000008.1"/>
</dbReference>
<evidence type="ECO:0000313" key="1">
    <source>
        <dbReference type="EMBL" id="MBM5458575.1"/>
    </source>
</evidence>
<organism evidence="1 2">
    <name type="scientific">Pseudomonas arcuscaelestis</name>
    <dbReference type="NCBI Taxonomy" id="2710591"/>
    <lineage>
        <taxon>Bacteria</taxon>
        <taxon>Pseudomonadati</taxon>
        <taxon>Pseudomonadota</taxon>
        <taxon>Gammaproteobacteria</taxon>
        <taxon>Pseudomonadales</taxon>
        <taxon>Pseudomonadaceae</taxon>
        <taxon>Pseudomonas</taxon>
    </lineage>
</organism>
<evidence type="ECO:0000313" key="2">
    <source>
        <dbReference type="Proteomes" id="UP000745663"/>
    </source>
</evidence>
<accession>A0ABS2BYL7</accession>
<gene>
    <name evidence="1" type="ORF">H8F21_13480</name>
</gene>
<sequence length="153" mass="16455">MSNIQYPYHPATGLRLVKTIDFVPAGVAQDIIKLDGEIQYEEAGGSTMHWDNAEGQRLGGNTFLADEDGNECLSSEAVWSAVEADSIPIEVPGDHSSVTMPNSLRAQLQELASAAREVVLDSEQGSDAKASSSALKALLQQHGLWEDFEPNEA</sequence>
<dbReference type="Proteomes" id="UP000745663">
    <property type="component" value="Unassembled WGS sequence"/>
</dbReference>
<comment type="caution">
    <text evidence="1">The sequence shown here is derived from an EMBL/GenBank/DDBJ whole genome shotgun (WGS) entry which is preliminary data.</text>
</comment>